<dbReference type="InterPro" id="IPR014746">
    <property type="entry name" value="Gln_synth/guanido_kin_cat_dom"/>
</dbReference>
<keyword evidence="1 5" id="KW-0436">Ligase</keyword>
<evidence type="ECO:0000256" key="4">
    <source>
        <dbReference type="ARBA" id="ARBA00048819"/>
    </source>
</evidence>
<dbReference type="Proteomes" id="UP000182977">
    <property type="component" value="Chromosome I"/>
</dbReference>
<dbReference type="GO" id="GO:0042398">
    <property type="term" value="P:modified amino acid biosynthetic process"/>
    <property type="evidence" value="ECO:0007669"/>
    <property type="project" value="InterPro"/>
</dbReference>
<keyword evidence="3 5" id="KW-0067">ATP-binding</keyword>
<dbReference type="STRING" id="419479.SAMN04488563_7110"/>
<dbReference type="NCBIfam" id="NF010044">
    <property type="entry name" value="PRK13517.1-4"/>
    <property type="match status" value="1"/>
</dbReference>
<dbReference type="EC" id="6.3.2.2" evidence="5"/>
<accession>A0A1H2M5P2</accession>
<comment type="catalytic activity">
    <reaction evidence="4 5">
        <text>L-cysteine + L-glutamate + ATP = gamma-L-glutamyl-L-cysteine + ADP + phosphate + H(+)</text>
        <dbReference type="Rhea" id="RHEA:13285"/>
        <dbReference type="ChEBI" id="CHEBI:15378"/>
        <dbReference type="ChEBI" id="CHEBI:29985"/>
        <dbReference type="ChEBI" id="CHEBI:30616"/>
        <dbReference type="ChEBI" id="CHEBI:35235"/>
        <dbReference type="ChEBI" id="CHEBI:43474"/>
        <dbReference type="ChEBI" id="CHEBI:58173"/>
        <dbReference type="ChEBI" id="CHEBI:456216"/>
        <dbReference type="EC" id="6.3.2.2"/>
    </reaction>
</comment>
<gene>
    <name evidence="6" type="ORF">SAMN04488563_7110</name>
</gene>
<dbReference type="Pfam" id="PF04107">
    <property type="entry name" value="GCS2"/>
    <property type="match status" value="1"/>
</dbReference>
<comment type="function">
    <text evidence="5">ATP-dependent carboxylate-amine ligase which exhibits weak glutamate--cysteine ligase activity.</text>
</comment>
<reference evidence="7" key="1">
    <citation type="submission" date="2016-10" db="EMBL/GenBank/DDBJ databases">
        <authorList>
            <person name="Varghese N."/>
            <person name="Submissions S."/>
        </authorList>
    </citation>
    <scope>NUCLEOTIDE SEQUENCE [LARGE SCALE GENOMIC DNA]</scope>
    <source>
        <strain evidence="7">DSM 45079</strain>
    </source>
</reference>
<dbReference type="PANTHER" id="PTHR36510">
    <property type="entry name" value="GLUTAMATE--CYSTEINE LIGASE 2-RELATED"/>
    <property type="match status" value="1"/>
</dbReference>
<dbReference type="NCBIfam" id="NF010043">
    <property type="entry name" value="PRK13517.1-3"/>
    <property type="match status" value="1"/>
</dbReference>
<dbReference type="HAMAP" id="MF_01609">
    <property type="entry name" value="Glu_cys_ligase_2"/>
    <property type="match status" value="1"/>
</dbReference>
<dbReference type="NCBIfam" id="NF010042">
    <property type="entry name" value="PRK13517.1-2"/>
    <property type="match status" value="1"/>
</dbReference>
<dbReference type="PANTHER" id="PTHR36510:SF1">
    <property type="entry name" value="GLUTAMATE--CYSTEINE LIGASE 2-RELATED"/>
    <property type="match status" value="1"/>
</dbReference>
<evidence type="ECO:0000256" key="2">
    <source>
        <dbReference type="ARBA" id="ARBA00022741"/>
    </source>
</evidence>
<dbReference type="NCBIfam" id="NF010039">
    <property type="entry name" value="PRK13515.1"/>
    <property type="match status" value="1"/>
</dbReference>
<dbReference type="RefSeq" id="WP_046768989.1">
    <property type="nucleotide sequence ID" value="NZ_KQ061229.1"/>
</dbReference>
<dbReference type="NCBIfam" id="TIGR02050">
    <property type="entry name" value="gshA_cyan_rel"/>
    <property type="match status" value="1"/>
</dbReference>
<sequence>MQIPFTSSTHSSLGVEWELQLVDPETRELTSGAVEILDEIRPAGADEHPKAKHELLQSTIEVVTGVCQTVGEARADLAETVRTVAKAADRRGLALMCAGTHPITNWNSQKISPKPRYEQLVENLQWLARRLQIFGVHVHVGVRSPEKVIPIVNALTSYVPHFLALSASSPYWVGHDTGLASARSKVFEALPTAGLPYQLSGWDQFESYMGTLISTRTIDSVREVWWDIRPHPDFGTVELRICDGLPTLDEVCTIAALAQCLVERLDREIDRGYRLPSPKNWVVRENKWRAARFGLDAEIIVDDQDTVVPVRRALLDLADELMPIARRLSCTAELAGIERIVAQGASYQRQRTIAEANGGDLTKVVDSLLEEMATGL</sequence>
<evidence type="ECO:0000313" key="6">
    <source>
        <dbReference type="EMBL" id="SDU88587.1"/>
    </source>
</evidence>
<name>A0A1H2M5P2_9ACTN</name>
<dbReference type="InterPro" id="IPR006336">
    <property type="entry name" value="GCS2"/>
</dbReference>
<keyword evidence="2 5" id="KW-0547">Nucleotide-binding</keyword>
<dbReference type="GO" id="GO:0004357">
    <property type="term" value="F:glutamate-cysteine ligase activity"/>
    <property type="evidence" value="ECO:0007669"/>
    <property type="project" value="UniProtKB-EC"/>
</dbReference>
<organism evidence="6 7">
    <name type="scientific">Jiangella alkaliphila</name>
    <dbReference type="NCBI Taxonomy" id="419479"/>
    <lineage>
        <taxon>Bacteria</taxon>
        <taxon>Bacillati</taxon>
        <taxon>Actinomycetota</taxon>
        <taxon>Actinomycetes</taxon>
        <taxon>Jiangellales</taxon>
        <taxon>Jiangellaceae</taxon>
        <taxon>Jiangella</taxon>
    </lineage>
</organism>
<evidence type="ECO:0000313" key="7">
    <source>
        <dbReference type="Proteomes" id="UP000182977"/>
    </source>
</evidence>
<dbReference type="OrthoDB" id="9769628at2"/>
<dbReference type="Gene3D" id="3.30.590.20">
    <property type="match status" value="1"/>
</dbReference>
<proteinExistence type="inferred from homology"/>
<evidence type="ECO:0000256" key="3">
    <source>
        <dbReference type="ARBA" id="ARBA00022840"/>
    </source>
</evidence>
<evidence type="ECO:0000256" key="1">
    <source>
        <dbReference type="ARBA" id="ARBA00022598"/>
    </source>
</evidence>
<dbReference type="GO" id="GO:0005524">
    <property type="term" value="F:ATP binding"/>
    <property type="evidence" value="ECO:0007669"/>
    <property type="project" value="UniProtKB-KW"/>
</dbReference>
<comment type="similarity">
    <text evidence="5">Belongs to the glutamate--cysteine ligase type 2 family. YbdK subfamily.</text>
</comment>
<keyword evidence="7" id="KW-1185">Reference proteome</keyword>
<protein>
    <recommendedName>
        <fullName evidence="5">Putative glutamate--cysteine ligase 2</fullName>
        <ecNumber evidence="5">6.3.2.2</ecNumber>
    </recommendedName>
    <alternativeName>
        <fullName evidence="5">Gamma-glutamylcysteine synthetase 2</fullName>
        <shortName evidence="5">GCS 2</shortName>
        <shortName evidence="5">Gamma-GCS 2</shortName>
    </alternativeName>
</protein>
<dbReference type="AlphaFoldDB" id="A0A1H2M5P2"/>
<dbReference type="InterPro" id="IPR050141">
    <property type="entry name" value="GCL_type2/YbdK_subfam"/>
</dbReference>
<dbReference type="SUPFAM" id="SSF55931">
    <property type="entry name" value="Glutamine synthetase/guanido kinase"/>
    <property type="match status" value="1"/>
</dbReference>
<dbReference type="InterPro" id="IPR011793">
    <property type="entry name" value="YbdK"/>
</dbReference>
<dbReference type="EMBL" id="LT629791">
    <property type="protein sequence ID" value="SDU88587.1"/>
    <property type="molecule type" value="Genomic_DNA"/>
</dbReference>
<evidence type="ECO:0000256" key="5">
    <source>
        <dbReference type="HAMAP-Rule" id="MF_01609"/>
    </source>
</evidence>